<reference evidence="2 3" key="1">
    <citation type="submission" date="2021-07" db="EMBL/GenBank/DDBJ databases">
        <title>The Aristolochia fimbriata genome: insights into angiosperm evolution, floral development and chemical biosynthesis.</title>
        <authorList>
            <person name="Jiao Y."/>
        </authorList>
    </citation>
    <scope>NUCLEOTIDE SEQUENCE [LARGE SCALE GENOMIC DNA]</scope>
    <source>
        <strain evidence="2">IBCAS-2021</strain>
        <tissue evidence="2">Leaf</tissue>
    </source>
</reference>
<comment type="caution">
    <text evidence="2">The sequence shown here is derived from an EMBL/GenBank/DDBJ whole genome shotgun (WGS) entry which is preliminary data.</text>
</comment>
<gene>
    <name evidence="2" type="ORF">H6P81_016189</name>
</gene>
<dbReference type="EMBL" id="JAINDJ010000006">
    <property type="protein sequence ID" value="KAG9444849.1"/>
    <property type="molecule type" value="Genomic_DNA"/>
</dbReference>
<accession>A0AAV7E9B7</accession>
<evidence type="ECO:0000256" key="1">
    <source>
        <dbReference type="SAM" id="MobiDB-lite"/>
    </source>
</evidence>
<name>A0AAV7E9B7_ARIFI</name>
<keyword evidence="3" id="KW-1185">Reference proteome</keyword>
<dbReference type="AlphaFoldDB" id="A0AAV7E9B7"/>
<evidence type="ECO:0000313" key="2">
    <source>
        <dbReference type="EMBL" id="KAG9444849.1"/>
    </source>
</evidence>
<protein>
    <submittedName>
        <fullName evidence="2">Uncharacterized protein</fullName>
    </submittedName>
</protein>
<feature type="compositionally biased region" description="Basic and acidic residues" evidence="1">
    <location>
        <begin position="48"/>
        <end position="65"/>
    </location>
</feature>
<feature type="region of interest" description="Disordered" evidence="1">
    <location>
        <begin position="48"/>
        <end position="78"/>
    </location>
</feature>
<sequence>MEGLGRGVCNPRKGNRCRVYEWKRCQTEERYRTRSFRGASQPRFCSRKVGEERDVRPRKDIDGVRTGKKSQNSSGEEGGLAVDLFGKEIRGGGRHHHGQQRRSISLSSLIALLLRQNGFYSPSSVGLQLVGWANEVHGAFAGVAACQRHCLGHLPPLVMLFLSLNKGNRECAEDSIRFLRKIRITVGKRGGLAVDLFGKERRIRIADSTSIQRRRGDEGRYWSGDDERRPVRFCSRWQK</sequence>
<evidence type="ECO:0000313" key="3">
    <source>
        <dbReference type="Proteomes" id="UP000825729"/>
    </source>
</evidence>
<proteinExistence type="predicted"/>
<dbReference type="Proteomes" id="UP000825729">
    <property type="component" value="Unassembled WGS sequence"/>
</dbReference>
<organism evidence="2 3">
    <name type="scientific">Aristolochia fimbriata</name>
    <name type="common">White veined hardy Dutchman's pipe vine</name>
    <dbReference type="NCBI Taxonomy" id="158543"/>
    <lineage>
        <taxon>Eukaryota</taxon>
        <taxon>Viridiplantae</taxon>
        <taxon>Streptophyta</taxon>
        <taxon>Embryophyta</taxon>
        <taxon>Tracheophyta</taxon>
        <taxon>Spermatophyta</taxon>
        <taxon>Magnoliopsida</taxon>
        <taxon>Magnoliidae</taxon>
        <taxon>Piperales</taxon>
        <taxon>Aristolochiaceae</taxon>
        <taxon>Aristolochia</taxon>
    </lineage>
</organism>